<keyword evidence="3" id="KW-0238">DNA-binding</keyword>
<dbReference type="AlphaFoldDB" id="F1T445"/>
<comment type="similarity">
    <text evidence="1">Belongs to the SorC transcriptional regulatory family.</text>
</comment>
<evidence type="ECO:0000256" key="2">
    <source>
        <dbReference type="ARBA" id="ARBA00023015"/>
    </source>
</evidence>
<reference evidence="6 7" key="1">
    <citation type="submission" date="2011-02" db="EMBL/GenBank/DDBJ databases">
        <authorList>
            <person name="Muzny D."/>
            <person name="Qin X."/>
            <person name="Buhay C."/>
            <person name="Dugan-Rocha S."/>
            <person name="Ding Y."/>
            <person name="Chen G."/>
            <person name="Hawes A."/>
            <person name="Holder M."/>
            <person name="Jhangiani S."/>
            <person name="Johnson A."/>
            <person name="Khan Z."/>
            <person name="Li Z."/>
            <person name="Liu W."/>
            <person name="Liu X."/>
            <person name="Perez L."/>
            <person name="Shen H."/>
            <person name="Wang Q."/>
            <person name="Watt J."/>
            <person name="Xi L."/>
            <person name="Xin Y."/>
            <person name="Zhou J."/>
            <person name="Deng J."/>
            <person name="Jiang H."/>
            <person name="Liu Y."/>
            <person name="Qu J."/>
            <person name="Song X.-Z."/>
            <person name="Zhang L."/>
            <person name="Villasana D."/>
            <person name="Johnson A."/>
            <person name="Liu J."/>
            <person name="Liyanage D."/>
            <person name="Lorensuhewa L."/>
            <person name="Robinson T."/>
            <person name="Song A."/>
            <person name="Song B.-B."/>
            <person name="Dinh H."/>
            <person name="Thornton R."/>
            <person name="Coyle M."/>
            <person name="Francisco L."/>
            <person name="Jackson L."/>
            <person name="Javaid M."/>
            <person name="Korchina V."/>
            <person name="Kovar C."/>
            <person name="Mata R."/>
            <person name="Mathew T."/>
            <person name="Ngo R."/>
            <person name="Nguyen L."/>
            <person name="Nguyen N."/>
            <person name="Okwuonu G."/>
            <person name="Ongeri F."/>
            <person name="Pham C."/>
            <person name="Simmons D."/>
            <person name="Wilczek-Boney K."/>
            <person name="Hale W."/>
            <person name="Jakkamsetti A."/>
            <person name="Pham P."/>
            <person name="Ruth R."/>
            <person name="San Lucas F."/>
            <person name="Warren J."/>
            <person name="Zhang J."/>
            <person name="Zhao Z."/>
            <person name="Zhou C."/>
            <person name="Zhu D."/>
            <person name="Lee S."/>
            <person name="Bess C."/>
            <person name="Blankenburg K."/>
            <person name="Forbes L."/>
            <person name="Fu Q."/>
            <person name="Gubbala S."/>
            <person name="Hirani K."/>
            <person name="Jayaseelan J.C."/>
            <person name="Lara F."/>
            <person name="Munidasa M."/>
            <person name="Palculict T."/>
            <person name="Patil S."/>
            <person name="Pu L.-L."/>
            <person name="Saada N."/>
            <person name="Tang L."/>
            <person name="Weissenberger G."/>
            <person name="Zhu Y."/>
            <person name="Hemphill L."/>
            <person name="Shang Y."/>
            <person name="Youmans B."/>
            <person name="Ayvaz T."/>
            <person name="Ross M."/>
            <person name="Santibanez J."/>
            <person name="Aqrawi P."/>
            <person name="Gross S."/>
            <person name="Joshi V."/>
            <person name="Fowler G."/>
            <person name="Nazareth L."/>
            <person name="Reid J."/>
            <person name="Worley K."/>
            <person name="Petrosino J."/>
            <person name="Highlander S."/>
            <person name="Gibbs R."/>
        </authorList>
    </citation>
    <scope>NUCLEOTIDE SEQUENCE [LARGE SCALE GENOMIC DNA]</scope>
    <source>
        <strain evidence="6 7">DSM 15829</strain>
    </source>
</reference>
<dbReference type="Pfam" id="PF13384">
    <property type="entry name" value="HTH_23"/>
    <property type="match status" value="1"/>
</dbReference>
<dbReference type="SUPFAM" id="SSF100950">
    <property type="entry name" value="NagB/RpiA/CoA transferase-like"/>
    <property type="match status" value="1"/>
</dbReference>
<dbReference type="InterPro" id="IPR007324">
    <property type="entry name" value="Sugar-bd_dom_put"/>
</dbReference>
<protein>
    <submittedName>
        <fullName evidence="6">Putative sugar-binding domain protein</fullName>
    </submittedName>
</protein>
<evidence type="ECO:0000313" key="7">
    <source>
        <dbReference type="Proteomes" id="UP000005947"/>
    </source>
</evidence>
<accession>F1T445</accession>
<dbReference type="Gene3D" id="3.40.50.1360">
    <property type="match status" value="1"/>
</dbReference>
<dbReference type="InterPro" id="IPR037171">
    <property type="entry name" value="NagB/RpiA_transferase-like"/>
</dbReference>
<dbReference type="InterPro" id="IPR013324">
    <property type="entry name" value="RNA_pol_sigma_r3/r4-like"/>
</dbReference>
<dbReference type="Gene3D" id="1.10.10.60">
    <property type="entry name" value="Homeodomain-like"/>
    <property type="match status" value="1"/>
</dbReference>
<evidence type="ECO:0000313" key="6">
    <source>
        <dbReference type="EMBL" id="EGF23489.1"/>
    </source>
</evidence>
<dbReference type="InterPro" id="IPR051054">
    <property type="entry name" value="SorC_transcr_regulators"/>
</dbReference>
<gene>
    <name evidence="6" type="ORF">HMPREF0091_10436</name>
</gene>
<dbReference type="GO" id="GO:0003677">
    <property type="term" value="F:DNA binding"/>
    <property type="evidence" value="ECO:0007669"/>
    <property type="project" value="UniProtKB-KW"/>
</dbReference>
<evidence type="ECO:0000256" key="4">
    <source>
        <dbReference type="ARBA" id="ARBA00023163"/>
    </source>
</evidence>
<dbReference type="GO" id="GO:0030246">
    <property type="term" value="F:carbohydrate binding"/>
    <property type="evidence" value="ECO:0007669"/>
    <property type="project" value="InterPro"/>
</dbReference>
<dbReference type="Proteomes" id="UP000005947">
    <property type="component" value="Unassembled WGS sequence"/>
</dbReference>
<dbReference type="EMBL" id="ACGK02000001">
    <property type="protein sequence ID" value="EGF23489.1"/>
    <property type="molecule type" value="Genomic_DNA"/>
</dbReference>
<comment type="caution">
    <text evidence="6">The sequence shown here is derived from an EMBL/GenBank/DDBJ whole genome shotgun (WGS) entry which is preliminary data.</text>
</comment>
<dbReference type="SUPFAM" id="SSF88659">
    <property type="entry name" value="Sigma3 and sigma4 domains of RNA polymerase sigma factors"/>
    <property type="match status" value="1"/>
</dbReference>
<proteinExistence type="inferred from homology"/>
<dbReference type="PANTHER" id="PTHR34294:SF1">
    <property type="entry name" value="TRANSCRIPTIONAL REGULATOR LSRR"/>
    <property type="match status" value="1"/>
</dbReference>
<feature type="domain" description="Sugar-binding" evidence="5">
    <location>
        <begin position="66"/>
        <end position="319"/>
    </location>
</feature>
<organism evidence="6 7">
    <name type="scientific">Fannyhessea vaginae DSM 15829</name>
    <dbReference type="NCBI Taxonomy" id="525256"/>
    <lineage>
        <taxon>Bacteria</taxon>
        <taxon>Bacillati</taxon>
        <taxon>Actinomycetota</taxon>
        <taxon>Coriobacteriia</taxon>
        <taxon>Coriobacteriales</taxon>
        <taxon>Atopobiaceae</taxon>
        <taxon>Fannyhessea</taxon>
    </lineage>
</organism>
<name>F1T445_9ACTN</name>
<evidence type="ECO:0000256" key="1">
    <source>
        <dbReference type="ARBA" id="ARBA00010466"/>
    </source>
</evidence>
<dbReference type="Pfam" id="PF04198">
    <property type="entry name" value="Sugar-bind"/>
    <property type="match status" value="1"/>
</dbReference>
<evidence type="ECO:0000256" key="3">
    <source>
        <dbReference type="ARBA" id="ARBA00023125"/>
    </source>
</evidence>
<evidence type="ECO:0000259" key="5">
    <source>
        <dbReference type="Pfam" id="PF04198"/>
    </source>
</evidence>
<keyword evidence="7" id="KW-1185">Reference proteome</keyword>
<keyword evidence="4" id="KW-0804">Transcription</keyword>
<dbReference type="eggNOG" id="COG2390">
    <property type="taxonomic scope" value="Bacteria"/>
</dbReference>
<keyword evidence="2" id="KW-0805">Transcription regulation</keyword>
<sequence length="331" mass="37297">MIEAYMNNEKRRLLAKIAYLYYIEGKNQAEISTELDIYRTTVSRLINRARTEGIVHIDIKDFDPALFALEEYVRTKYHLKKIEIIADQVGDSKQTRMENVARAAAELVKNVIKDKDVVGISWGSTLSKLVDNIGTKTLENVEFCPLTGGPSHVNLSYHVNTLVYRIARAFHGRGTFINAMVLQENADIVQGICKSKYFRTISNVWNRLNVAIVGVGDEPNQIHDSQWRDLLTQDDFAALDKAHAIGEVCCRFFNADGEAVCQNLQDRTIGVRLDEFARIPKTVAVACGENKAPAILAILRKKYINHLVTDKTTILKVLELDNDENVADLLC</sequence>
<dbReference type="PANTHER" id="PTHR34294">
    <property type="entry name" value="TRANSCRIPTIONAL REGULATOR-RELATED"/>
    <property type="match status" value="1"/>
</dbReference>